<reference evidence="11 12" key="1">
    <citation type="journal article" date="2016" name="Proc. Natl. Acad. Sci. U.S.A.">
        <title>Comparative genomics of biotechnologically important yeasts.</title>
        <authorList>
            <person name="Riley R."/>
            <person name="Haridas S."/>
            <person name="Wolfe K.H."/>
            <person name="Lopes M.R."/>
            <person name="Hittinger C.T."/>
            <person name="Goeker M."/>
            <person name="Salamov A.A."/>
            <person name="Wisecaver J.H."/>
            <person name="Long T.M."/>
            <person name="Calvey C.H."/>
            <person name="Aerts A.L."/>
            <person name="Barry K.W."/>
            <person name="Choi C."/>
            <person name="Clum A."/>
            <person name="Coughlan A.Y."/>
            <person name="Deshpande S."/>
            <person name="Douglass A.P."/>
            <person name="Hanson S.J."/>
            <person name="Klenk H.-P."/>
            <person name="LaButti K.M."/>
            <person name="Lapidus A."/>
            <person name="Lindquist E.A."/>
            <person name="Lipzen A.M."/>
            <person name="Meier-Kolthoff J.P."/>
            <person name="Ohm R.A."/>
            <person name="Otillar R.P."/>
            <person name="Pangilinan J.L."/>
            <person name="Peng Y."/>
            <person name="Rokas A."/>
            <person name="Rosa C.A."/>
            <person name="Scheuner C."/>
            <person name="Sibirny A.A."/>
            <person name="Slot J.C."/>
            <person name="Stielow J.B."/>
            <person name="Sun H."/>
            <person name="Kurtzman C.P."/>
            <person name="Blackwell M."/>
            <person name="Grigoriev I.V."/>
            <person name="Jeffries T.W."/>
        </authorList>
    </citation>
    <scope>NUCLEOTIDE SEQUENCE [LARGE SCALE GENOMIC DNA]</scope>
    <source>
        <strain evidence="11 12">DSM 6958</strain>
    </source>
</reference>
<feature type="region of interest" description="Disordered" evidence="8">
    <location>
        <begin position="101"/>
        <end position="120"/>
    </location>
</feature>
<dbReference type="InterPro" id="IPR033122">
    <property type="entry name" value="LETM1-like_RBD"/>
</dbReference>
<keyword evidence="3" id="KW-0999">Mitochondrion inner membrane</keyword>
<dbReference type="GO" id="GO:0030003">
    <property type="term" value="P:intracellular monoatomic cation homeostasis"/>
    <property type="evidence" value="ECO:0007669"/>
    <property type="project" value="TreeGrafter"/>
</dbReference>
<proteinExistence type="predicted"/>
<dbReference type="PROSITE" id="PS51758">
    <property type="entry name" value="LETM1_RBD"/>
    <property type="match status" value="1"/>
</dbReference>
<dbReference type="PANTHER" id="PTHR14009">
    <property type="entry name" value="LEUCINE ZIPPER-EF-HAND CONTAINING TRANSMEMBRANE PROTEIN"/>
    <property type="match status" value="1"/>
</dbReference>
<gene>
    <name evidence="11" type="ORF">NADFUDRAFT_83305</name>
</gene>
<feature type="compositionally biased region" description="Pro residues" evidence="8">
    <location>
        <begin position="110"/>
        <end position="120"/>
    </location>
</feature>
<evidence type="ECO:0000256" key="7">
    <source>
        <dbReference type="PROSITE-ProRule" id="PRU01094"/>
    </source>
</evidence>
<dbReference type="EMBL" id="KV454410">
    <property type="protein sequence ID" value="ODQ65275.1"/>
    <property type="molecule type" value="Genomic_DNA"/>
</dbReference>
<evidence type="ECO:0000256" key="4">
    <source>
        <dbReference type="ARBA" id="ARBA00022989"/>
    </source>
</evidence>
<dbReference type="GO" id="GO:0043022">
    <property type="term" value="F:ribosome binding"/>
    <property type="evidence" value="ECO:0007669"/>
    <property type="project" value="InterPro"/>
</dbReference>
<comment type="subcellular location">
    <subcellularLocation>
        <location evidence="1">Mitochondrion inner membrane</location>
        <topology evidence="1">Single-pass membrane protein</topology>
    </subcellularLocation>
</comment>
<keyword evidence="6 9" id="KW-0472">Membrane</keyword>
<accession>A0A1E3PIN3</accession>
<evidence type="ECO:0000256" key="2">
    <source>
        <dbReference type="ARBA" id="ARBA00022692"/>
    </source>
</evidence>
<keyword evidence="4 9" id="KW-1133">Transmembrane helix</keyword>
<evidence type="ECO:0000313" key="11">
    <source>
        <dbReference type="EMBL" id="ODQ65275.1"/>
    </source>
</evidence>
<dbReference type="STRING" id="857566.A0A1E3PIN3"/>
<dbReference type="PANTHER" id="PTHR14009:SF1">
    <property type="entry name" value="MITOCHONDRIAL PROTON_CALCIUM EXCHANGER PROTEIN"/>
    <property type="match status" value="1"/>
</dbReference>
<protein>
    <submittedName>
        <fullName evidence="11">LETM1-domain-containing protein</fullName>
    </submittedName>
</protein>
<dbReference type="OrthoDB" id="275278at2759"/>
<sequence length="518" mass="57937">MFTVSRLTVPIQGACTGSIAKNGTLKLSNIRSYSNGPKSFLGYASRHIPTKTCVFQSSRISVYNAHNALLTRNSNLLINSVARFNSTSSKDNKEKPTILTNVKGSTPAATPAPAPVLAPTPAPAEEKKMTIWEKVKHEVNHYWDGTKLLGFEIKVSSKLALKMAAGYELTRRERRQLKRTIEDIIRLVPFSMFIIVPFAELLLPIALKIFPNMLPSTYESGADKEKKLKKLRKTRHTVGEFLKGTVQGSGLNLASVTTPAEKEQFMEFFKQVKSTGGDPTKEEILKIARMFKDDVVLDNLSRPQLVAMARYMNMQPFGTNVMLRYIIRHKMMQIKTDDRAIDYEGVDSLNVTELQNACAARGITTYGVSPARLREDLSSWIELRLKQKVPSSLLILSSAYNYASKDSNLESYFEGLKSVLSALPEELYHEAELEVADASGSATNKQRLEVLKEQQELIQEEIQEEKDSGHIIQVKDELNLDEEPVPVKKDVPEVMSATVTEVSVPDTKKEPKSVIKKD</sequence>
<keyword evidence="2 9" id="KW-0812">Transmembrane</keyword>
<name>A0A1E3PIN3_9ASCO</name>
<evidence type="ECO:0000256" key="8">
    <source>
        <dbReference type="SAM" id="MobiDB-lite"/>
    </source>
</evidence>
<evidence type="ECO:0000256" key="6">
    <source>
        <dbReference type="ARBA" id="ARBA00023136"/>
    </source>
</evidence>
<evidence type="ECO:0000256" key="1">
    <source>
        <dbReference type="ARBA" id="ARBA00004434"/>
    </source>
</evidence>
<evidence type="ECO:0000256" key="9">
    <source>
        <dbReference type="SAM" id="Phobius"/>
    </source>
</evidence>
<dbReference type="Pfam" id="PF07766">
    <property type="entry name" value="LETM1_RBD"/>
    <property type="match status" value="1"/>
</dbReference>
<dbReference type="GO" id="GO:0005743">
    <property type="term" value="C:mitochondrial inner membrane"/>
    <property type="evidence" value="ECO:0007669"/>
    <property type="project" value="UniProtKB-SubCell"/>
</dbReference>
<evidence type="ECO:0000259" key="10">
    <source>
        <dbReference type="PROSITE" id="PS51758"/>
    </source>
</evidence>
<evidence type="ECO:0000313" key="12">
    <source>
        <dbReference type="Proteomes" id="UP000095009"/>
    </source>
</evidence>
<keyword evidence="5 7" id="KW-0496">Mitochondrion</keyword>
<dbReference type="AlphaFoldDB" id="A0A1E3PIN3"/>
<organism evidence="11 12">
    <name type="scientific">Nadsonia fulvescens var. elongata DSM 6958</name>
    <dbReference type="NCBI Taxonomy" id="857566"/>
    <lineage>
        <taxon>Eukaryota</taxon>
        <taxon>Fungi</taxon>
        <taxon>Dikarya</taxon>
        <taxon>Ascomycota</taxon>
        <taxon>Saccharomycotina</taxon>
        <taxon>Dipodascomycetes</taxon>
        <taxon>Dipodascales</taxon>
        <taxon>Dipodascales incertae sedis</taxon>
        <taxon>Nadsonia</taxon>
    </lineage>
</organism>
<keyword evidence="12" id="KW-1185">Reference proteome</keyword>
<evidence type="ECO:0000256" key="3">
    <source>
        <dbReference type="ARBA" id="ARBA00022792"/>
    </source>
</evidence>
<dbReference type="InterPro" id="IPR044202">
    <property type="entry name" value="LETM1/MDM38-like"/>
</dbReference>
<evidence type="ECO:0000256" key="5">
    <source>
        <dbReference type="ARBA" id="ARBA00023128"/>
    </source>
</evidence>
<dbReference type="Proteomes" id="UP000095009">
    <property type="component" value="Unassembled WGS sequence"/>
</dbReference>
<feature type="domain" description="Letm1 RBD" evidence="10">
    <location>
        <begin position="230"/>
        <end position="425"/>
    </location>
</feature>
<feature type="transmembrane region" description="Helical" evidence="9">
    <location>
        <begin position="184"/>
        <end position="207"/>
    </location>
</feature>